<dbReference type="KEGG" id="cpro:CPRO_08730"/>
<evidence type="ECO:0000313" key="6">
    <source>
        <dbReference type="Proteomes" id="UP000184204"/>
    </source>
</evidence>
<feature type="transmembrane region" description="Helical" evidence="1">
    <location>
        <begin position="67"/>
        <end position="87"/>
    </location>
</feature>
<dbReference type="PANTHER" id="PTHR34978">
    <property type="entry name" value="POSSIBLE SENSOR-TRANSDUCER PROTEIN BLAR"/>
    <property type="match status" value="1"/>
</dbReference>
<dbReference type="InterPro" id="IPR008756">
    <property type="entry name" value="Peptidase_M56"/>
</dbReference>
<evidence type="ECO:0000313" key="5">
    <source>
        <dbReference type="Proteomes" id="UP000068026"/>
    </source>
</evidence>
<reference evidence="4" key="4">
    <citation type="submission" date="2016-11" db="EMBL/GenBank/DDBJ databases">
        <authorList>
            <person name="Varghese N."/>
            <person name="Submissions S."/>
        </authorList>
    </citation>
    <scope>NUCLEOTIDE SEQUENCE</scope>
    <source>
        <strain evidence="4">DSM 1682</strain>
    </source>
</reference>
<accession>A0A0X8VAP2</accession>
<reference evidence="6" key="3">
    <citation type="submission" date="2016-11" db="EMBL/GenBank/DDBJ databases">
        <authorList>
            <person name="Jaros S."/>
            <person name="Januszkiewicz K."/>
            <person name="Wedrychowicz H."/>
        </authorList>
    </citation>
    <scope>NUCLEOTIDE SEQUENCE [LARGE SCALE GENOMIC DNA]</scope>
    <source>
        <strain evidence="6">DSM 1682</strain>
    </source>
</reference>
<dbReference type="EMBL" id="FQUA01000002">
    <property type="protein sequence ID" value="SHE41162.1"/>
    <property type="molecule type" value="Genomic_DNA"/>
</dbReference>
<protein>
    <submittedName>
        <fullName evidence="3">Regulatory protein BlaR1</fullName>
    </submittedName>
    <submittedName>
        <fullName evidence="4">Signal transducer regulating beta-lactamase production, contains metallopeptidase domain</fullName>
    </submittedName>
</protein>
<organism evidence="4 6">
    <name type="scientific">Anaerotignum propionicum DSM 1682</name>
    <dbReference type="NCBI Taxonomy" id="991789"/>
    <lineage>
        <taxon>Bacteria</taxon>
        <taxon>Bacillati</taxon>
        <taxon>Bacillota</taxon>
        <taxon>Clostridia</taxon>
        <taxon>Lachnospirales</taxon>
        <taxon>Anaerotignaceae</taxon>
        <taxon>Anaerotignum</taxon>
    </lineage>
</organism>
<keyword evidence="1" id="KW-1133">Transmembrane helix</keyword>
<feature type="transmembrane region" description="Helical" evidence="1">
    <location>
        <begin position="93"/>
        <end position="111"/>
    </location>
</feature>
<keyword evidence="1" id="KW-0472">Membrane</keyword>
<reference evidence="3 5" key="1">
    <citation type="journal article" date="2016" name="Genome Announc.">
        <title>Complete Genome Sequence of the Amino Acid-Fermenting Clostridium propionicum X2 (DSM 1682).</title>
        <authorList>
            <person name="Poehlein A."/>
            <person name="Schlien K."/>
            <person name="Chowdhury N.P."/>
            <person name="Gottschalk G."/>
            <person name="Buckel W."/>
            <person name="Daniel R."/>
        </authorList>
    </citation>
    <scope>NUCLEOTIDE SEQUENCE [LARGE SCALE GENOMIC DNA]</scope>
    <source>
        <strain evidence="3 5">X2</strain>
    </source>
</reference>
<keyword evidence="5" id="KW-1185">Reference proteome</keyword>
<feature type="transmembrane region" description="Helical" evidence="1">
    <location>
        <begin position="305"/>
        <end position="325"/>
    </location>
</feature>
<dbReference type="RefSeq" id="WP_066048183.1">
    <property type="nucleotide sequence ID" value="NZ_CP014223.1"/>
</dbReference>
<dbReference type="OrthoDB" id="9770467at2"/>
<gene>
    <name evidence="3" type="primary">blaR1_2</name>
    <name evidence="3" type="ORF">CPRO_08730</name>
    <name evidence="4" type="ORF">SAMN02745151_00610</name>
</gene>
<feature type="transmembrane region" description="Helical" evidence="1">
    <location>
        <begin position="5"/>
        <end position="25"/>
    </location>
</feature>
<evidence type="ECO:0000313" key="3">
    <source>
        <dbReference type="EMBL" id="AMJ40473.1"/>
    </source>
</evidence>
<dbReference type="CDD" id="cd07341">
    <property type="entry name" value="M56_BlaR1_MecR1_like"/>
    <property type="match status" value="1"/>
</dbReference>
<dbReference type="EMBL" id="CP014223">
    <property type="protein sequence ID" value="AMJ40473.1"/>
    <property type="molecule type" value="Genomic_DNA"/>
</dbReference>
<evidence type="ECO:0000256" key="1">
    <source>
        <dbReference type="SAM" id="Phobius"/>
    </source>
</evidence>
<proteinExistence type="predicted"/>
<sequence length="382" mass="43799">MSLSVFSFLMAVLWCNIFIIFLTIMRKQTGFIAHFSVAPLLLFLGVCLFRLCFVFELPNAIVIPSSYMFPAIIDGLTMGIFSIMGYELSMLDILIFLWVAGAVFFVVKYMIEAKRLKNILRMKTALKNQCAIKIMNEILSHSKKKTKVELVELAGIPSPMVSGYFHPTIYLPAIPFTEDELRCILLHELTHFLNKDAWIKLFMHFICAIFWWNPMVHILKGNLVHILELRCDAKLISQLNEEEKLKYLESITMVLRYQLSSRQALQPTMNAATTSVLVNAGQMSNVEQRFHLILEKDYAKKYQPMVYGVYVVITMLFLVSNLFVIQPVYSCEDPNVYSISPKSAYLLDNHDGTYTLISGEISQLIISQEQQNNEPFSSLPIK</sequence>
<dbReference type="PANTHER" id="PTHR34978:SF3">
    <property type="entry name" value="SLR0241 PROTEIN"/>
    <property type="match status" value="1"/>
</dbReference>
<evidence type="ECO:0000313" key="4">
    <source>
        <dbReference type="EMBL" id="SHE41162.1"/>
    </source>
</evidence>
<dbReference type="Pfam" id="PF05569">
    <property type="entry name" value="Peptidase_M56"/>
    <property type="match status" value="1"/>
</dbReference>
<dbReference type="Proteomes" id="UP000184204">
    <property type="component" value="Unassembled WGS sequence"/>
</dbReference>
<reference evidence="5" key="2">
    <citation type="submission" date="2016-01" db="EMBL/GenBank/DDBJ databases">
        <authorList>
            <person name="Poehlein A."/>
            <person name="Schlien K."/>
            <person name="Gottschalk G."/>
            <person name="Buckel W."/>
            <person name="Daniel R."/>
        </authorList>
    </citation>
    <scope>NUCLEOTIDE SEQUENCE [LARGE SCALE GENOMIC DNA]</scope>
    <source>
        <strain evidence="5">X2</strain>
    </source>
</reference>
<keyword evidence="1" id="KW-0812">Transmembrane</keyword>
<feature type="transmembrane region" description="Helical" evidence="1">
    <location>
        <begin position="31"/>
        <end position="55"/>
    </location>
</feature>
<name>A0A0X8VAP2_ANAPI</name>
<dbReference type="AlphaFoldDB" id="A0A0X8VAP2"/>
<dbReference type="InterPro" id="IPR052173">
    <property type="entry name" value="Beta-lactam_resp_regulator"/>
</dbReference>
<feature type="domain" description="Peptidase M56" evidence="2">
    <location>
        <begin position="89"/>
        <end position="263"/>
    </location>
</feature>
<dbReference type="Proteomes" id="UP000068026">
    <property type="component" value="Chromosome"/>
</dbReference>
<evidence type="ECO:0000259" key="2">
    <source>
        <dbReference type="Pfam" id="PF05569"/>
    </source>
</evidence>